<dbReference type="GO" id="GO:0022857">
    <property type="term" value="F:transmembrane transporter activity"/>
    <property type="evidence" value="ECO:0007669"/>
    <property type="project" value="InterPro"/>
</dbReference>
<dbReference type="PANTHER" id="PTHR30097:SF15">
    <property type="entry name" value="CATION EFFLUX SYSTEM PROTEIN CUSB"/>
    <property type="match status" value="1"/>
</dbReference>
<dbReference type="Pfam" id="PF25954">
    <property type="entry name" value="Beta-barrel_RND_2"/>
    <property type="match status" value="1"/>
</dbReference>
<dbReference type="GO" id="GO:0046914">
    <property type="term" value="F:transition metal ion binding"/>
    <property type="evidence" value="ECO:0007669"/>
    <property type="project" value="TreeGrafter"/>
</dbReference>
<dbReference type="Gene3D" id="2.40.30.170">
    <property type="match status" value="1"/>
</dbReference>
<comment type="caution">
    <text evidence="6">The sequence shown here is derived from an EMBL/GenBank/DDBJ whole genome shotgun (WGS) entry which is preliminary data.</text>
</comment>
<protein>
    <submittedName>
        <fullName evidence="6">Efflux RND transporter periplasmic adaptor subunit</fullName>
    </submittedName>
</protein>
<dbReference type="PANTHER" id="PTHR30097">
    <property type="entry name" value="CATION EFFLUX SYSTEM PROTEIN CUSB"/>
    <property type="match status" value="1"/>
</dbReference>
<dbReference type="Gene3D" id="2.40.420.20">
    <property type="match status" value="1"/>
</dbReference>
<feature type="domain" description="CzcB-like C-terminal circularly permuted SH3-like" evidence="5">
    <location>
        <begin position="426"/>
        <end position="486"/>
    </location>
</feature>
<evidence type="ECO:0000256" key="1">
    <source>
        <dbReference type="ARBA" id="ARBA00009477"/>
    </source>
</evidence>
<dbReference type="InterPro" id="IPR058647">
    <property type="entry name" value="BSH_CzcB-like"/>
</dbReference>
<keyword evidence="2" id="KW-0813">Transport</keyword>
<dbReference type="FunFam" id="2.40.420.20:FF:000006">
    <property type="entry name" value="RND family efflux transporter MFP subunit"/>
    <property type="match status" value="1"/>
</dbReference>
<dbReference type="SUPFAM" id="SSF111369">
    <property type="entry name" value="HlyD-like secretion proteins"/>
    <property type="match status" value="1"/>
</dbReference>
<dbReference type="InterPro" id="IPR006143">
    <property type="entry name" value="RND_pump_MFP"/>
</dbReference>
<dbReference type="GO" id="GO:0016020">
    <property type="term" value="C:membrane"/>
    <property type="evidence" value="ECO:0007669"/>
    <property type="project" value="InterPro"/>
</dbReference>
<dbReference type="GO" id="GO:0060003">
    <property type="term" value="P:copper ion export"/>
    <property type="evidence" value="ECO:0007669"/>
    <property type="project" value="TreeGrafter"/>
</dbReference>
<evidence type="ECO:0000259" key="4">
    <source>
        <dbReference type="Pfam" id="PF25973"/>
    </source>
</evidence>
<comment type="similarity">
    <text evidence="1">Belongs to the membrane fusion protein (MFP) (TC 8.A.1) family.</text>
</comment>
<dbReference type="Gene3D" id="1.10.287.470">
    <property type="entry name" value="Helix hairpin bin"/>
    <property type="match status" value="1"/>
</dbReference>
<dbReference type="InterPro" id="IPR051909">
    <property type="entry name" value="MFP_Cation_Efflux"/>
</dbReference>
<name>A0A953JBL3_9BACT</name>
<evidence type="ECO:0000313" key="6">
    <source>
        <dbReference type="EMBL" id="MBZ0155665.1"/>
    </source>
</evidence>
<reference evidence="6" key="1">
    <citation type="journal article" date="2021" name="bioRxiv">
        <title>Unraveling nitrogen, sulfur and carbon metabolic pathways and microbial community transcriptional responses to substrate deprivation and toxicity stresses in a bioreactor mimicking anoxic brackish coastal sediment conditions.</title>
        <authorList>
            <person name="Martins P.D."/>
            <person name="Echeveste M.J."/>
            <person name="Arshad A."/>
            <person name="Kurth J."/>
            <person name="Ouboter H."/>
            <person name="Jetten M.S.M."/>
            <person name="Welte C.U."/>
        </authorList>
    </citation>
    <scope>NUCLEOTIDE SEQUENCE</scope>
    <source>
        <strain evidence="6">MAG_39</strain>
    </source>
</reference>
<gene>
    <name evidence="6" type="ORF">K8I29_05545</name>
</gene>
<dbReference type="Proteomes" id="UP000705867">
    <property type="component" value="Unassembled WGS sequence"/>
</dbReference>
<reference evidence="6" key="2">
    <citation type="submission" date="2021-08" db="EMBL/GenBank/DDBJ databases">
        <authorList>
            <person name="Dalcin Martins P."/>
        </authorList>
    </citation>
    <scope>NUCLEOTIDE SEQUENCE</scope>
    <source>
        <strain evidence="6">MAG_39</strain>
    </source>
</reference>
<dbReference type="GO" id="GO:0015679">
    <property type="term" value="P:plasma membrane copper ion transport"/>
    <property type="evidence" value="ECO:0007669"/>
    <property type="project" value="TreeGrafter"/>
</dbReference>
<dbReference type="InterPro" id="IPR058792">
    <property type="entry name" value="Beta-barrel_RND_2"/>
</dbReference>
<evidence type="ECO:0000313" key="7">
    <source>
        <dbReference type="Proteomes" id="UP000705867"/>
    </source>
</evidence>
<dbReference type="Pfam" id="PF25973">
    <property type="entry name" value="BSH_CzcB"/>
    <property type="match status" value="1"/>
</dbReference>
<evidence type="ECO:0000259" key="5">
    <source>
        <dbReference type="Pfam" id="PF25975"/>
    </source>
</evidence>
<accession>A0A953JBL3</accession>
<proteinExistence type="inferred from homology"/>
<dbReference type="InterPro" id="IPR058649">
    <property type="entry name" value="CzcB_C"/>
</dbReference>
<evidence type="ECO:0000259" key="3">
    <source>
        <dbReference type="Pfam" id="PF25954"/>
    </source>
</evidence>
<dbReference type="NCBIfam" id="TIGR01730">
    <property type="entry name" value="RND_mfp"/>
    <property type="match status" value="1"/>
</dbReference>
<dbReference type="Pfam" id="PF25975">
    <property type="entry name" value="CzcB_C"/>
    <property type="match status" value="1"/>
</dbReference>
<feature type="domain" description="CzcB-like barrel-sandwich hybrid" evidence="4">
    <location>
        <begin position="195"/>
        <end position="337"/>
    </location>
</feature>
<feature type="domain" description="CusB-like beta-barrel" evidence="3">
    <location>
        <begin position="342"/>
        <end position="418"/>
    </location>
</feature>
<organism evidence="6 7">
    <name type="scientific">Candidatus Nitrobium versatile</name>
    <dbReference type="NCBI Taxonomy" id="2884831"/>
    <lineage>
        <taxon>Bacteria</taxon>
        <taxon>Pseudomonadati</taxon>
        <taxon>Nitrospirota</taxon>
        <taxon>Nitrospiria</taxon>
        <taxon>Nitrospirales</taxon>
        <taxon>Nitrospiraceae</taxon>
        <taxon>Candidatus Nitrobium</taxon>
    </lineage>
</organism>
<dbReference type="AlphaFoldDB" id="A0A953JBL3"/>
<dbReference type="EMBL" id="JAIOIV010000040">
    <property type="protein sequence ID" value="MBZ0155665.1"/>
    <property type="molecule type" value="Genomic_DNA"/>
</dbReference>
<sequence>MVIAILVALITGCTQGQKVEEGHHEETLTATVWSSKTELFMEHEEFEAGKEAEVVLHLTNLSTFKPVTESTVTMLFLPKSGDPFSIKIDTPEKPGIFKARIALKKAGEYSLKVLVQGGSSSDEIEVPDIDVVGKDHDHEKDHKHDEEEGSGGTVTFLKEQQWTVDFKVEPVSKMTLAPAFTVMGELVPATNAESTVSSSLSGVISASRPLPYIGKRVKAGETLMLIEPPVQQEGGIGQLSASYAEAKSKVVLAQKEYERAKRLYEAKAAPKKRVEEAEIALDTAKASLDPLERSMADMMNTTSGNRIIVKAPISGTVVEMDASAGKFVEAGKPLVRIMNTSTLWLKAHIPATEIGRLKSIDTAAFTIQGIDEEFRPKRVVTESDMVDPKTRTVPVIFEVGNPNNLLKAGMFTNVAIKTGRAENAMALPEEALFEDEGRFFAFVQHEGESFERREVRTGAKDRGHVHITDGLEEGERVVTKGGYYVKLASQSTKLPDEHAGHAH</sequence>
<dbReference type="GO" id="GO:0030288">
    <property type="term" value="C:outer membrane-bounded periplasmic space"/>
    <property type="evidence" value="ECO:0007669"/>
    <property type="project" value="TreeGrafter"/>
</dbReference>
<evidence type="ECO:0000256" key="2">
    <source>
        <dbReference type="ARBA" id="ARBA00022448"/>
    </source>
</evidence>